<keyword evidence="2" id="KW-1185">Reference proteome</keyword>
<proteinExistence type="predicted"/>
<evidence type="ECO:0000313" key="1">
    <source>
        <dbReference type="EMBL" id="RNA21369.1"/>
    </source>
</evidence>
<protein>
    <submittedName>
        <fullName evidence="1">Uncharacterized protein</fullName>
    </submittedName>
</protein>
<evidence type="ECO:0000313" key="2">
    <source>
        <dbReference type="Proteomes" id="UP000276133"/>
    </source>
</evidence>
<dbReference type="Proteomes" id="UP000276133">
    <property type="component" value="Unassembled WGS sequence"/>
</dbReference>
<gene>
    <name evidence="1" type="ORF">BpHYR1_035468</name>
</gene>
<dbReference type="EMBL" id="REGN01003680">
    <property type="protein sequence ID" value="RNA21369.1"/>
    <property type="molecule type" value="Genomic_DNA"/>
</dbReference>
<name>A0A3M7RD43_BRAPC</name>
<comment type="caution">
    <text evidence="1">The sequence shown here is derived from an EMBL/GenBank/DDBJ whole genome shotgun (WGS) entry which is preliminary data.</text>
</comment>
<dbReference type="AlphaFoldDB" id="A0A3M7RD43"/>
<sequence>MTVHQKVDVLSRIRVRTSKMVLERFIENTSKLFICYEKNIRILTKYTHIDSIRQMDHLSFLNMVVRFCFHSMNLKTIMLKLEENK</sequence>
<reference evidence="1 2" key="1">
    <citation type="journal article" date="2018" name="Sci. Rep.">
        <title>Genomic signatures of local adaptation to the degree of environmental predictability in rotifers.</title>
        <authorList>
            <person name="Franch-Gras L."/>
            <person name="Hahn C."/>
            <person name="Garcia-Roger E.M."/>
            <person name="Carmona M.J."/>
            <person name="Serra M."/>
            <person name="Gomez A."/>
        </authorList>
    </citation>
    <scope>NUCLEOTIDE SEQUENCE [LARGE SCALE GENOMIC DNA]</scope>
    <source>
        <strain evidence="1">HYR1</strain>
    </source>
</reference>
<organism evidence="1 2">
    <name type="scientific">Brachionus plicatilis</name>
    <name type="common">Marine rotifer</name>
    <name type="synonym">Brachionus muelleri</name>
    <dbReference type="NCBI Taxonomy" id="10195"/>
    <lineage>
        <taxon>Eukaryota</taxon>
        <taxon>Metazoa</taxon>
        <taxon>Spiralia</taxon>
        <taxon>Gnathifera</taxon>
        <taxon>Rotifera</taxon>
        <taxon>Eurotatoria</taxon>
        <taxon>Monogononta</taxon>
        <taxon>Pseudotrocha</taxon>
        <taxon>Ploima</taxon>
        <taxon>Brachionidae</taxon>
        <taxon>Brachionus</taxon>
    </lineage>
</organism>
<accession>A0A3M7RD43</accession>